<keyword evidence="2" id="KW-1185">Reference proteome</keyword>
<organism evidence="1 2">
    <name type="scientific">Solanum commersonii</name>
    <name type="common">Commerson's wild potato</name>
    <name type="synonym">Commerson's nightshade</name>
    <dbReference type="NCBI Taxonomy" id="4109"/>
    <lineage>
        <taxon>Eukaryota</taxon>
        <taxon>Viridiplantae</taxon>
        <taxon>Streptophyta</taxon>
        <taxon>Embryophyta</taxon>
        <taxon>Tracheophyta</taxon>
        <taxon>Spermatophyta</taxon>
        <taxon>Magnoliopsida</taxon>
        <taxon>eudicotyledons</taxon>
        <taxon>Gunneridae</taxon>
        <taxon>Pentapetalae</taxon>
        <taxon>asterids</taxon>
        <taxon>lamiids</taxon>
        <taxon>Solanales</taxon>
        <taxon>Solanaceae</taxon>
        <taxon>Solanoideae</taxon>
        <taxon>Solaneae</taxon>
        <taxon>Solanum</taxon>
    </lineage>
</organism>
<dbReference type="Proteomes" id="UP000824120">
    <property type="component" value="Chromosome 10"/>
</dbReference>
<dbReference type="PANTHER" id="PTHR46238">
    <property type="entry name" value="REVERSE TRANSCRIPTASE DOMAIN-CONTAINING PROTEIN"/>
    <property type="match status" value="1"/>
</dbReference>
<dbReference type="OrthoDB" id="407509at2759"/>
<protein>
    <submittedName>
        <fullName evidence="1">Uncharacterized protein</fullName>
    </submittedName>
</protein>
<comment type="caution">
    <text evidence="1">The sequence shown here is derived from an EMBL/GenBank/DDBJ whole genome shotgun (WGS) entry which is preliminary data.</text>
</comment>
<reference evidence="1 2" key="1">
    <citation type="submission" date="2020-09" db="EMBL/GenBank/DDBJ databases">
        <title>De no assembly of potato wild relative species, Solanum commersonii.</title>
        <authorList>
            <person name="Cho K."/>
        </authorList>
    </citation>
    <scope>NUCLEOTIDE SEQUENCE [LARGE SCALE GENOMIC DNA]</scope>
    <source>
        <strain evidence="1">LZ3.2</strain>
        <tissue evidence="1">Leaf</tissue>
    </source>
</reference>
<dbReference type="EMBL" id="JACXVP010000010">
    <property type="protein sequence ID" value="KAG5580859.1"/>
    <property type="molecule type" value="Genomic_DNA"/>
</dbReference>
<proteinExistence type="predicted"/>
<gene>
    <name evidence="1" type="ORF">H5410_051486</name>
</gene>
<evidence type="ECO:0000313" key="2">
    <source>
        <dbReference type="Proteomes" id="UP000824120"/>
    </source>
</evidence>
<name>A0A9J5WYJ3_SOLCO</name>
<evidence type="ECO:0000313" key="1">
    <source>
        <dbReference type="EMBL" id="KAG5580859.1"/>
    </source>
</evidence>
<dbReference type="PANTHER" id="PTHR46238:SF8">
    <property type="entry name" value="ENDONUCLEASE_EXONUCLEASE_PHOSPHATASE DOMAIN-CONTAINING PROTEIN"/>
    <property type="match status" value="1"/>
</dbReference>
<dbReference type="AlphaFoldDB" id="A0A9J5WYJ3"/>
<sequence>MEKYMENKDFHMVFTILEKAYEKGSWDVNDDATDCISVAWMKWRLASGDFCDKKVPPKLIGKFYKVVVRLELFYGLECWPVKNSHVQKMQVKEMKMLIWMYGHTRSDKIRNEDICDKVRMASLVDKVREARQR</sequence>
<accession>A0A9J5WYJ3</accession>